<feature type="transmembrane region" description="Helical" evidence="1">
    <location>
        <begin position="38"/>
        <end position="60"/>
    </location>
</feature>
<dbReference type="InterPro" id="IPR025699">
    <property type="entry name" value="ABC2_memb-like"/>
</dbReference>
<evidence type="ECO:0000256" key="1">
    <source>
        <dbReference type="SAM" id="Phobius"/>
    </source>
</evidence>
<reference evidence="2" key="1">
    <citation type="journal article" date="2021" name="PeerJ">
        <title>Extensive microbial diversity within the chicken gut microbiome revealed by metagenomics and culture.</title>
        <authorList>
            <person name="Gilroy R."/>
            <person name="Ravi A."/>
            <person name="Getino M."/>
            <person name="Pursley I."/>
            <person name="Horton D.L."/>
            <person name="Alikhan N.F."/>
            <person name="Baker D."/>
            <person name="Gharbi K."/>
            <person name="Hall N."/>
            <person name="Watson M."/>
            <person name="Adriaenssens E.M."/>
            <person name="Foster-Nyarko E."/>
            <person name="Jarju S."/>
            <person name="Secka A."/>
            <person name="Antonio M."/>
            <person name="Oren A."/>
            <person name="Chaudhuri R.R."/>
            <person name="La Ragione R."/>
            <person name="Hildebrand F."/>
            <person name="Pallen M.J."/>
        </authorList>
    </citation>
    <scope>NUCLEOTIDE SEQUENCE</scope>
    <source>
        <strain evidence="2">1282</strain>
    </source>
</reference>
<feature type="transmembrane region" description="Helical" evidence="1">
    <location>
        <begin position="16"/>
        <end position="32"/>
    </location>
</feature>
<accession>A0A9D2C1A1</accession>
<organism evidence="2 3">
    <name type="scientific">Candidatus Acutalibacter pullistercoris</name>
    <dbReference type="NCBI Taxonomy" id="2838418"/>
    <lineage>
        <taxon>Bacteria</taxon>
        <taxon>Bacillati</taxon>
        <taxon>Bacillota</taxon>
        <taxon>Clostridia</taxon>
        <taxon>Eubacteriales</taxon>
        <taxon>Acutalibacteraceae</taxon>
        <taxon>Acutalibacter</taxon>
    </lineage>
</organism>
<dbReference type="EMBL" id="DXDU01000107">
    <property type="protein sequence ID" value="HIY26831.1"/>
    <property type="molecule type" value="Genomic_DNA"/>
</dbReference>
<feature type="transmembrane region" description="Helical" evidence="1">
    <location>
        <begin position="113"/>
        <end position="133"/>
    </location>
</feature>
<dbReference type="AlphaFoldDB" id="A0A9D2C1A1"/>
<gene>
    <name evidence="2" type="ORF">H9838_06620</name>
</gene>
<feature type="transmembrane region" description="Helical" evidence="1">
    <location>
        <begin position="140"/>
        <end position="162"/>
    </location>
</feature>
<keyword evidence="1" id="KW-1133">Transmembrane helix</keyword>
<name>A0A9D2C1A1_9FIRM</name>
<dbReference type="Pfam" id="PF13346">
    <property type="entry name" value="ABC2_membrane_5"/>
    <property type="match status" value="1"/>
</dbReference>
<dbReference type="Proteomes" id="UP000823915">
    <property type="component" value="Unassembled WGS sequence"/>
</dbReference>
<evidence type="ECO:0000313" key="3">
    <source>
        <dbReference type="Proteomes" id="UP000823915"/>
    </source>
</evidence>
<proteinExistence type="predicted"/>
<feature type="transmembrane region" description="Helical" evidence="1">
    <location>
        <begin position="182"/>
        <end position="204"/>
    </location>
</feature>
<keyword evidence="1" id="KW-0812">Transmembrane</keyword>
<sequence length="212" mass="23096">MLGLLYKDFFTAKKELALTGFMALAFLVYNLVLGQAGMLGPTIGVLISVGSLVPTYSIHYDKVNRWNSFICASPLSRTKVVLSKYLAGLGSVVVMNLIIIADNLALGSPLPSWSYPVFLCLTLFLQAVMLPVCLKLGQNFVVGVFMGIVFTPLAILFGLNRIGVWSDEAIRAAFDFVQQNAALFGSLGALAVVALYVGSFFLTVRMFRNMEF</sequence>
<comment type="caution">
    <text evidence="2">The sequence shown here is derived from an EMBL/GenBank/DDBJ whole genome shotgun (WGS) entry which is preliminary data.</text>
</comment>
<evidence type="ECO:0000313" key="2">
    <source>
        <dbReference type="EMBL" id="HIY26831.1"/>
    </source>
</evidence>
<protein>
    <submittedName>
        <fullName evidence="2">ABC-2 transporter permease</fullName>
    </submittedName>
</protein>
<reference evidence="2" key="2">
    <citation type="submission" date="2021-04" db="EMBL/GenBank/DDBJ databases">
        <authorList>
            <person name="Gilroy R."/>
        </authorList>
    </citation>
    <scope>NUCLEOTIDE SEQUENCE</scope>
    <source>
        <strain evidence="2">1282</strain>
    </source>
</reference>
<keyword evidence="1" id="KW-0472">Membrane</keyword>
<feature type="transmembrane region" description="Helical" evidence="1">
    <location>
        <begin position="81"/>
        <end position="101"/>
    </location>
</feature>